<dbReference type="InterPro" id="IPR020274">
    <property type="entry name" value="Uncharacterised_HI1496"/>
</dbReference>
<protein>
    <submittedName>
        <fullName evidence="3">DUF2681 domain-containing protein</fullName>
    </submittedName>
</protein>
<reference evidence="3 4" key="1">
    <citation type="submission" date="2019-03" db="EMBL/GenBank/DDBJ databases">
        <title>Horizontal Gene Transfer Machinery in Histophilus somni.</title>
        <authorList>
            <person name="Mostafa Nazari M."/>
            <person name="Liljebjelke K."/>
        </authorList>
    </citation>
    <scope>NUCLEOTIDE SEQUENCE [LARGE SCALE GENOMIC DNA]</scope>
    <source>
        <strain evidence="3 4">UOC-EPH-KLM-04</strain>
    </source>
</reference>
<gene>
    <name evidence="3" type="ORF">E2R48_00670</name>
</gene>
<dbReference type="EMBL" id="SNRV01000001">
    <property type="protein sequence ID" value="TEW31407.1"/>
    <property type="molecule type" value="Genomic_DNA"/>
</dbReference>
<dbReference type="AlphaFoldDB" id="A0AAX2S534"/>
<accession>A0AAX2S534</accession>
<organism evidence="3 4">
    <name type="scientific">Histophilus somni</name>
    <name type="common">Haemophilus somnus</name>
    <dbReference type="NCBI Taxonomy" id="731"/>
    <lineage>
        <taxon>Bacteria</taxon>
        <taxon>Pseudomonadati</taxon>
        <taxon>Pseudomonadota</taxon>
        <taxon>Gammaproteobacteria</taxon>
        <taxon>Pasteurellales</taxon>
        <taxon>Pasteurellaceae</taxon>
        <taxon>Histophilus</taxon>
    </lineage>
</organism>
<feature type="region of interest" description="Disordered" evidence="1">
    <location>
        <begin position="58"/>
        <end position="85"/>
    </location>
</feature>
<proteinExistence type="predicted"/>
<feature type="transmembrane region" description="Helical" evidence="2">
    <location>
        <begin position="6"/>
        <end position="22"/>
    </location>
</feature>
<evidence type="ECO:0000256" key="2">
    <source>
        <dbReference type="SAM" id="Phobius"/>
    </source>
</evidence>
<dbReference type="Proteomes" id="UP000297565">
    <property type="component" value="Unassembled WGS sequence"/>
</dbReference>
<dbReference type="RefSeq" id="WP_134244409.1">
    <property type="nucleotide sequence ID" value="NZ_SNRV01000001.1"/>
</dbReference>
<name>A0AAX2S534_HISSO</name>
<sequence length="85" mass="9622">MTLQIIIAGSAVVVLIIGYVLCRLKQANDEINTLLKTNETLQTEKAVAQTQVKHFEVRKANEENANRSNRDSIIDRLQQSNDLRD</sequence>
<keyword evidence="2" id="KW-0472">Membrane</keyword>
<feature type="compositionally biased region" description="Basic and acidic residues" evidence="1">
    <location>
        <begin position="58"/>
        <end position="74"/>
    </location>
</feature>
<evidence type="ECO:0000313" key="4">
    <source>
        <dbReference type="Proteomes" id="UP000297565"/>
    </source>
</evidence>
<keyword evidence="2" id="KW-1133">Transmembrane helix</keyword>
<comment type="caution">
    <text evidence="3">The sequence shown here is derived from an EMBL/GenBank/DDBJ whole genome shotgun (WGS) entry which is preliminary data.</text>
</comment>
<keyword evidence="2" id="KW-0812">Transmembrane</keyword>
<evidence type="ECO:0000313" key="3">
    <source>
        <dbReference type="EMBL" id="TEW31407.1"/>
    </source>
</evidence>
<evidence type="ECO:0000256" key="1">
    <source>
        <dbReference type="SAM" id="MobiDB-lite"/>
    </source>
</evidence>
<dbReference type="Pfam" id="PF10883">
    <property type="entry name" value="DUF2681"/>
    <property type="match status" value="1"/>
</dbReference>